<feature type="transmembrane region" description="Helical" evidence="1">
    <location>
        <begin position="80"/>
        <end position="101"/>
    </location>
</feature>
<name>A0ABS1BX98_9BACT</name>
<organism evidence="2 3">
    <name type="scientific">Adhaeribacter terrigena</name>
    <dbReference type="NCBI Taxonomy" id="2793070"/>
    <lineage>
        <taxon>Bacteria</taxon>
        <taxon>Pseudomonadati</taxon>
        <taxon>Bacteroidota</taxon>
        <taxon>Cytophagia</taxon>
        <taxon>Cytophagales</taxon>
        <taxon>Hymenobacteraceae</taxon>
        <taxon>Adhaeribacter</taxon>
    </lineage>
</organism>
<evidence type="ECO:0000313" key="3">
    <source>
        <dbReference type="Proteomes" id="UP000644147"/>
    </source>
</evidence>
<feature type="transmembrane region" description="Helical" evidence="1">
    <location>
        <begin position="6"/>
        <end position="25"/>
    </location>
</feature>
<keyword evidence="1" id="KW-0472">Membrane</keyword>
<keyword evidence="3" id="KW-1185">Reference proteome</keyword>
<evidence type="ECO:0000256" key="1">
    <source>
        <dbReference type="SAM" id="Phobius"/>
    </source>
</evidence>
<keyword evidence="1" id="KW-1133">Transmembrane helix</keyword>
<dbReference type="EMBL" id="JAEHFX010000001">
    <property type="protein sequence ID" value="MBK0401694.1"/>
    <property type="molecule type" value="Genomic_DNA"/>
</dbReference>
<accession>A0ABS1BX98</accession>
<dbReference type="InterPro" id="IPR025962">
    <property type="entry name" value="SdpI/YhfL"/>
</dbReference>
<keyword evidence="1" id="KW-0812">Transmembrane</keyword>
<evidence type="ECO:0000313" key="2">
    <source>
        <dbReference type="EMBL" id="MBK0401694.1"/>
    </source>
</evidence>
<proteinExistence type="predicted"/>
<protein>
    <submittedName>
        <fullName evidence="2">SdpI family protein</fullName>
    </submittedName>
</protein>
<sequence>MNHLSFIGLFSGFIFVVAGLVMRFFPPKKINWYYGYRTSTSMRNHEVWKAGNRYASQLLWQLGLVMFLFGVFTFPLPPSAFTGILAGILLMLLLVGGMYFLTERYLKKHFDEQGRRRN</sequence>
<comment type="caution">
    <text evidence="2">The sequence shown here is derived from an EMBL/GenBank/DDBJ whole genome shotgun (WGS) entry which is preliminary data.</text>
</comment>
<dbReference type="Pfam" id="PF13630">
    <property type="entry name" value="SdpI"/>
    <property type="match status" value="1"/>
</dbReference>
<dbReference type="RefSeq" id="WP_200504312.1">
    <property type="nucleotide sequence ID" value="NZ_JAEHFX010000001.1"/>
</dbReference>
<reference evidence="2 3" key="1">
    <citation type="submission" date="2020-12" db="EMBL/GenBank/DDBJ databases">
        <title>Bacterial novel species Adhaeribacter sp. BT258 isolated from soil.</title>
        <authorList>
            <person name="Jung H.-Y."/>
        </authorList>
    </citation>
    <scope>NUCLEOTIDE SEQUENCE [LARGE SCALE GENOMIC DNA]</scope>
    <source>
        <strain evidence="2 3">BT258</strain>
    </source>
</reference>
<dbReference type="Proteomes" id="UP000644147">
    <property type="component" value="Unassembled WGS sequence"/>
</dbReference>
<feature type="transmembrane region" description="Helical" evidence="1">
    <location>
        <begin position="58"/>
        <end position="74"/>
    </location>
</feature>
<gene>
    <name evidence="2" type="ORF">I5M27_01780</name>
</gene>